<sequence length="229" mass="25408">MPRLPKPSSTSTPRRARRQFTTRVFLDHDLEEPQTIIFPCSSNKFEDEHAIIDQEDDSVGNASVSTSRAGATVPNSLEPTSAGPSARGTPSHSHVGLRGGAAGEGESPYEHLLDKRFYGKDHTFYYFTSTSDTEIPHPPAHPPAMHIRNGTVYTHVDTSAGHVQSWQMLDREEGGLWEPVQLGQEVEFPHGKYIYTVSTTGVPSWVVYNTFRKRKYGSSRKEGKGKQPA</sequence>
<name>A0A4Q2CYS0_9AGAR</name>
<proteinExistence type="predicted"/>
<dbReference type="AlphaFoldDB" id="A0A4Q2CYS0"/>
<accession>A0A4Q2CYS0</accession>
<comment type="caution">
    <text evidence="2">The sequence shown here is derived from an EMBL/GenBank/DDBJ whole genome shotgun (WGS) entry which is preliminary data.</text>
</comment>
<feature type="compositionally biased region" description="Polar residues" evidence="1">
    <location>
        <begin position="60"/>
        <end position="92"/>
    </location>
</feature>
<evidence type="ECO:0000313" key="3">
    <source>
        <dbReference type="Proteomes" id="UP000290288"/>
    </source>
</evidence>
<keyword evidence="3" id="KW-1185">Reference proteome</keyword>
<dbReference type="Proteomes" id="UP000290288">
    <property type="component" value="Unassembled WGS sequence"/>
</dbReference>
<dbReference type="OrthoDB" id="3069229at2759"/>
<dbReference type="EMBL" id="SDEE01002107">
    <property type="protein sequence ID" value="RXW11266.1"/>
    <property type="molecule type" value="Genomic_DNA"/>
</dbReference>
<protein>
    <submittedName>
        <fullName evidence="2">Uncharacterized protein</fullName>
    </submittedName>
</protein>
<reference evidence="2 3" key="1">
    <citation type="submission" date="2019-01" db="EMBL/GenBank/DDBJ databases">
        <title>Draft genome sequence of Psathyrella aberdarensis IHI B618.</title>
        <authorList>
            <person name="Buettner E."/>
            <person name="Kellner H."/>
        </authorList>
    </citation>
    <scope>NUCLEOTIDE SEQUENCE [LARGE SCALE GENOMIC DNA]</scope>
    <source>
        <strain evidence="2 3">IHI B618</strain>
    </source>
</reference>
<organism evidence="2 3">
    <name type="scientific">Candolleomyces aberdarensis</name>
    <dbReference type="NCBI Taxonomy" id="2316362"/>
    <lineage>
        <taxon>Eukaryota</taxon>
        <taxon>Fungi</taxon>
        <taxon>Dikarya</taxon>
        <taxon>Basidiomycota</taxon>
        <taxon>Agaricomycotina</taxon>
        <taxon>Agaricomycetes</taxon>
        <taxon>Agaricomycetidae</taxon>
        <taxon>Agaricales</taxon>
        <taxon>Agaricineae</taxon>
        <taxon>Psathyrellaceae</taxon>
        <taxon>Candolleomyces</taxon>
    </lineage>
</organism>
<evidence type="ECO:0000256" key="1">
    <source>
        <dbReference type="SAM" id="MobiDB-lite"/>
    </source>
</evidence>
<gene>
    <name evidence="2" type="ORF">EST38_g14589</name>
</gene>
<evidence type="ECO:0000313" key="2">
    <source>
        <dbReference type="EMBL" id="RXW11266.1"/>
    </source>
</evidence>
<feature type="region of interest" description="Disordered" evidence="1">
    <location>
        <begin position="55"/>
        <end position="106"/>
    </location>
</feature>